<dbReference type="PANTHER" id="PTHR22748:SF6">
    <property type="entry name" value="DNA-(APURINIC OR APYRIMIDINIC SITE) ENDONUCLEASE"/>
    <property type="match status" value="1"/>
</dbReference>
<organism evidence="7 8">
    <name type="scientific">Neolentinus lepideus HHB14362 ss-1</name>
    <dbReference type="NCBI Taxonomy" id="1314782"/>
    <lineage>
        <taxon>Eukaryota</taxon>
        <taxon>Fungi</taxon>
        <taxon>Dikarya</taxon>
        <taxon>Basidiomycota</taxon>
        <taxon>Agaricomycotina</taxon>
        <taxon>Agaricomycetes</taxon>
        <taxon>Gloeophyllales</taxon>
        <taxon>Gloeophyllaceae</taxon>
        <taxon>Neolentinus</taxon>
    </lineage>
</organism>
<evidence type="ECO:0000256" key="3">
    <source>
        <dbReference type="ARBA" id="ARBA00022723"/>
    </source>
</evidence>
<gene>
    <name evidence="7" type="ORF">NEOLEDRAFT_1079062</name>
</gene>
<sequence>MNQTNNISRNTRANITLGSLNINGRHAHQLGHSPISKWSSVHSLMRDQRIGILAVQETHLNNEYIDNINELYSKRIHVLNSADPDRPTASAGVAFIVNREIANINDLIFTEIVPGRAALLSTKWHKSQRFSILNIYAPNDHTQHPHFWAKIVAFWDTNHLPKPDFMLGDFNLVEDPIDRSP</sequence>
<keyword evidence="4" id="KW-0378">Hydrolase</keyword>
<dbReference type="GO" id="GO:0008311">
    <property type="term" value="F:double-stranded DNA 3'-5' DNA exonuclease activity"/>
    <property type="evidence" value="ECO:0007669"/>
    <property type="project" value="TreeGrafter"/>
</dbReference>
<dbReference type="Gene3D" id="3.60.10.10">
    <property type="entry name" value="Endonuclease/exonuclease/phosphatase"/>
    <property type="match status" value="1"/>
</dbReference>
<evidence type="ECO:0000256" key="4">
    <source>
        <dbReference type="ARBA" id="ARBA00022801"/>
    </source>
</evidence>
<evidence type="ECO:0000256" key="1">
    <source>
        <dbReference type="ARBA" id="ARBA00001946"/>
    </source>
</evidence>
<feature type="domain" description="Endonuclease/exonuclease/phosphatase" evidence="6">
    <location>
        <begin position="19"/>
        <end position="178"/>
    </location>
</feature>
<dbReference type="AlphaFoldDB" id="A0A165MX65"/>
<protein>
    <recommendedName>
        <fullName evidence="6">Endonuclease/exonuclease/phosphatase domain-containing protein</fullName>
    </recommendedName>
</protein>
<evidence type="ECO:0000256" key="2">
    <source>
        <dbReference type="ARBA" id="ARBA00007092"/>
    </source>
</evidence>
<evidence type="ECO:0000259" key="6">
    <source>
        <dbReference type="Pfam" id="PF03372"/>
    </source>
</evidence>
<proteinExistence type="inferred from homology"/>
<dbReference type="InterPro" id="IPR036691">
    <property type="entry name" value="Endo/exonu/phosph_ase_sf"/>
</dbReference>
<dbReference type="GO" id="GO:0006284">
    <property type="term" value="P:base-excision repair"/>
    <property type="evidence" value="ECO:0007669"/>
    <property type="project" value="TreeGrafter"/>
</dbReference>
<keyword evidence="8" id="KW-1185">Reference proteome</keyword>
<keyword evidence="5" id="KW-0460">Magnesium</keyword>
<dbReference type="STRING" id="1314782.A0A165MX65"/>
<dbReference type="GO" id="GO:0046872">
    <property type="term" value="F:metal ion binding"/>
    <property type="evidence" value="ECO:0007669"/>
    <property type="project" value="UniProtKB-KW"/>
</dbReference>
<dbReference type="InterPro" id="IPR004808">
    <property type="entry name" value="AP_endonuc_1"/>
</dbReference>
<dbReference type="OrthoDB" id="416119at2759"/>
<dbReference type="GO" id="GO:0008081">
    <property type="term" value="F:phosphoric diester hydrolase activity"/>
    <property type="evidence" value="ECO:0007669"/>
    <property type="project" value="TreeGrafter"/>
</dbReference>
<dbReference type="InterPro" id="IPR005135">
    <property type="entry name" value="Endo/exonuclease/phosphatase"/>
</dbReference>
<accession>A0A165MX65</accession>
<comment type="cofactor">
    <cofactor evidence="1">
        <name>Mg(2+)</name>
        <dbReference type="ChEBI" id="CHEBI:18420"/>
    </cofactor>
</comment>
<dbReference type="Pfam" id="PF03372">
    <property type="entry name" value="Exo_endo_phos"/>
    <property type="match status" value="1"/>
</dbReference>
<name>A0A165MX65_9AGAM</name>
<dbReference type="InParanoid" id="A0A165MX65"/>
<dbReference type="EMBL" id="KV425657">
    <property type="protein sequence ID" value="KZT18892.1"/>
    <property type="molecule type" value="Genomic_DNA"/>
</dbReference>
<dbReference type="GO" id="GO:0005634">
    <property type="term" value="C:nucleus"/>
    <property type="evidence" value="ECO:0007669"/>
    <property type="project" value="TreeGrafter"/>
</dbReference>
<comment type="similarity">
    <text evidence="2">Belongs to the DNA repair enzymes AP/ExoA family.</text>
</comment>
<dbReference type="SUPFAM" id="SSF56219">
    <property type="entry name" value="DNase I-like"/>
    <property type="match status" value="1"/>
</dbReference>
<reference evidence="7 8" key="1">
    <citation type="journal article" date="2016" name="Mol. Biol. Evol.">
        <title>Comparative Genomics of Early-Diverging Mushroom-Forming Fungi Provides Insights into the Origins of Lignocellulose Decay Capabilities.</title>
        <authorList>
            <person name="Nagy L.G."/>
            <person name="Riley R."/>
            <person name="Tritt A."/>
            <person name="Adam C."/>
            <person name="Daum C."/>
            <person name="Floudas D."/>
            <person name="Sun H."/>
            <person name="Yadav J.S."/>
            <person name="Pangilinan J."/>
            <person name="Larsson K.H."/>
            <person name="Matsuura K."/>
            <person name="Barry K."/>
            <person name="Labutti K."/>
            <person name="Kuo R."/>
            <person name="Ohm R.A."/>
            <person name="Bhattacharya S.S."/>
            <person name="Shirouzu T."/>
            <person name="Yoshinaga Y."/>
            <person name="Martin F.M."/>
            <person name="Grigoriev I.V."/>
            <person name="Hibbett D.S."/>
        </authorList>
    </citation>
    <scope>NUCLEOTIDE SEQUENCE [LARGE SCALE GENOMIC DNA]</scope>
    <source>
        <strain evidence="7 8">HHB14362 ss-1</strain>
    </source>
</reference>
<feature type="non-terminal residue" evidence="7">
    <location>
        <position position="181"/>
    </location>
</feature>
<dbReference type="Proteomes" id="UP000076761">
    <property type="component" value="Unassembled WGS sequence"/>
</dbReference>
<evidence type="ECO:0000256" key="5">
    <source>
        <dbReference type="ARBA" id="ARBA00022842"/>
    </source>
</evidence>
<dbReference type="GO" id="GO:0003906">
    <property type="term" value="F:DNA-(apurinic or apyrimidinic site) endonuclease activity"/>
    <property type="evidence" value="ECO:0007669"/>
    <property type="project" value="TreeGrafter"/>
</dbReference>
<evidence type="ECO:0000313" key="8">
    <source>
        <dbReference type="Proteomes" id="UP000076761"/>
    </source>
</evidence>
<dbReference type="PANTHER" id="PTHR22748">
    <property type="entry name" value="AP ENDONUCLEASE"/>
    <property type="match status" value="1"/>
</dbReference>
<keyword evidence="3" id="KW-0479">Metal-binding</keyword>
<evidence type="ECO:0000313" key="7">
    <source>
        <dbReference type="EMBL" id="KZT18892.1"/>
    </source>
</evidence>